<proteinExistence type="predicted"/>
<dbReference type="AlphaFoldDB" id="A0A9Q1LK71"/>
<comment type="caution">
    <text evidence="1">The sequence shown here is derived from an EMBL/GenBank/DDBJ whole genome shotgun (WGS) entry which is preliminary data.</text>
</comment>
<organism evidence="1 2">
    <name type="scientific">Anisodus acutangulus</name>
    <dbReference type="NCBI Taxonomy" id="402998"/>
    <lineage>
        <taxon>Eukaryota</taxon>
        <taxon>Viridiplantae</taxon>
        <taxon>Streptophyta</taxon>
        <taxon>Embryophyta</taxon>
        <taxon>Tracheophyta</taxon>
        <taxon>Spermatophyta</taxon>
        <taxon>Magnoliopsida</taxon>
        <taxon>eudicotyledons</taxon>
        <taxon>Gunneridae</taxon>
        <taxon>Pentapetalae</taxon>
        <taxon>asterids</taxon>
        <taxon>lamiids</taxon>
        <taxon>Solanales</taxon>
        <taxon>Solanaceae</taxon>
        <taxon>Solanoideae</taxon>
        <taxon>Hyoscyameae</taxon>
        <taxon>Anisodus</taxon>
    </lineage>
</organism>
<gene>
    <name evidence="1" type="ORF">K7X08_032321</name>
</gene>
<dbReference type="EMBL" id="JAJAGQ010000017">
    <property type="protein sequence ID" value="KAJ8538852.1"/>
    <property type="molecule type" value="Genomic_DNA"/>
</dbReference>
<keyword evidence="2" id="KW-1185">Reference proteome</keyword>
<protein>
    <submittedName>
        <fullName evidence="1">Uncharacterized protein</fullName>
    </submittedName>
</protein>
<sequence>MPCNGTTDNFRHIVIKEEMADQQTTIIMGQLQKCFAKEISTALEPVKTTTKEYHKLLHAHLDEFEFRLATLNRSGPSSDVGSLLTELHELRATVQALQAHDYVMLEDLTQTTLVDLAAYIQVQHMIEDDDSPIATPADTKGKRK</sequence>
<evidence type="ECO:0000313" key="1">
    <source>
        <dbReference type="EMBL" id="KAJ8538852.1"/>
    </source>
</evidence>
<name>A0A9Q1LK71_9SOLA</name>
<accession>A0A9Q1LK71</accession>
<evidence type="ECO:0000313" key="2">
    <source>
        <dbReference type="Proteomes" id="UP001152561"/>
    </source>
</evidence>
<dbReference type="Proteomes" id="UP001152561">
    <property type="component" value="Unassembled WGS sequence"/>
</dbReference>
<reference evidence="2" key="1">
    <citation type="journal article" date="2023" name="Proc. Natl. Acad. Sci. U.S.A.">
        <title>Genomic and structural basis for evolution of tropane alkaloid biosynthesis.</title>
        <authorList>
            <person name="Wanga Y.-J."/>
            <person name="Taina T."/>
            <person name="Yua J.-Y."/>
            <person name="Lia J."/>
            <person name="Xua B."/>
            <person name="Chenc J."/>
            <person name="D'Auriad J.C."/>
            <person name="Huanga J.-P."/>
            <person name="Huanga S.-X."/>
        </authorList>
    </citation>
    <scope>NUCLEOTIDE SEQUENCE [LARGE SCALE GENOMIC DNA]</scope>
    <source>
        <strain evidence="2">cv. KIB-2019</strain>
    </source>
</reference>